<dbReference type="GO" id="GO:0044550">
    <property type="term" value="P:secondary metabolite biosynthetic process"/>
    <property type="evidence" value="ECO:0007669"/>
    <property type="project" value="UniProtKB-ARBA"/>
</dbReference>
<evidence type="ECO:0000256" key="8">
    <source>
        <dbReference type="SAM" id="Phobius"/>
    </source>
</evidence>
<keyword evidence="8" id="KW-0472">Membrane</keyword>
<evidence type="ECO:0000256" key="5">
    <source>
        <dbReference type="ARBA" id="ARBA00023004"/>
    </source>
</evidence>
<keyword evidence="3 6" id="KW-0479">Metal-binding</keyword>
<evidence type="ECO:0000256" key="1">
    <source>
        <dbReference type="ARBA" id="ARBA00001971"/>
    </source>
</evidence>
<reference evidence="9" key="1">
    <citation type="journal article" date="2023" name="Mol. Phylogenet. Evol.">
        <title>Genome-scale phylogeny and comparative genomics of the fungal order Sordariales.</title>
        <authorList>
            <person name="Hensen N."/>
            <person name="Bonometti L."/>
            <person name="Westerberg I."/>
            <person name="Brannstrom I.O."/>
            <person name="Guillou S."/>
            <person name="Cros-Aarteil S."/>
            <person name="Calhoun S."/>
            <person name="Haridas S."/>
            <person name="Kuo A."/>
            <person name="Mondo S."/>
            <person name="Pangilinan J."/>
            <person name="Riley R."/>
            <person name="LaButti K."/>
            <person name="Andreopoulos B."/>
            <person name="Lipzen A."/>
            <person name="Chen C."/>
            <person name="Yan M."/>
            <person name="Daum C."/>
            <person name="Ng V."/>
            <person name="Clum A."/>
            <person name="Steindorff A."/>
            <person name="Ohm R.A."/>
            <person name="Martin F."/>
            <person name="Silar P."/>
            <person name="Natvig D.O."/>
            <person name="Lalanne C."/>
            <person name="Gautier V."/>
            <person name="Ament-Velasquez S.L."/>
            <person name="Kruys A."/>
            <person name="Hutchinson M.I."/>
            <person name="Powell A.J."/>
            <person name="Barry K."/>
            <person name="Miller A.N."/>
            <person name="Grigoriev I.V."/>
            <person name="Debuchy R."/>
            <person name="Gladieux P."/>
            <person name="Hiltunen Thoren M."/>
            <person name="Johannesson H."/>
        </authorList>
    </citation>
    <scope>NUCLEOTIDE SEQUENCE</scope>
    <source>
        <strain evidence="9">PSN309</strain>
    </source>
</reference>
<name>A0AAN7AER3_9PEZI</name>
<dbReference type="Gene3D" id="1.10.630.10">
    <property type="entry name" value="Cytochrome P450"/>
    <property type="match status" value="1"/>
</dbReference>
<dbReference type="PANTHER" id="PTHR24305">
    <property type="entry name" value="CYTOCHROME P450"/>
    <property type="match status" value="1"/>
</dbReference>
<evidence type="ECO:0000256" key="2">
    <source>
        <dbReference type="ARBA" id="ARBA00022617"/>
    </source>
</evidence>
<dbReference type="GO" id="GO:0005506">
    <property type="term" value="F:iron ion binding"/>
    <property type="evidence" value="ECO:0007669"/>
    <property type="project" value="InterPro"/>
</dbReference>
<reference evidence="9" key="2">
    <citation type="submission" date="2023-05" db="EMBL/GenBank/DDBJ databases">
        <authorList>
            <consortium name="Lawrence Berkeley National Laboratory"/>
            <person name="Steindorff A."/>
            <person name="Hensen N."/>
            <person name="Bonometti L."/>
            <person name="Westerberg I."/>
            <person name="Brannstrom I.O."/>
            <person name="Guillou S."/>
            <person name="Cros-Aarteil S."/>
            <person name="Calhoun S."/>
            <person name="Haridas S."/>
            <person name="Kuo A."/>
            <person name="Mondo S."/>
            <person name="Pangilinan J."/>
            <person name="Riley R."/>
            <person name="Labutti K."/>
            <person name="Andreopoulos B."/>
            <person name="Lipzen A."/>
            <person name="Chen C."/>
            <person name="Yanf M."/>
            <person name="Daum C."/>
            <person name="Ng V."/>
            <person name="Clum A."/>
            <person name="Ohm R."/>
            <person name="Martin F."/>
            <person name="Silar P."/>
            <person name="Natvig D."/>
            <person name="Lalanne C."/>
            <person name="Gautier V."/>
            <person name="Ament-Velasquez S.L."/>
            <person name="Kruys A."/>
            <person name="Hutchinson M.I."/>
            <person name="Powell A.J."/>
            <person name="Barry K."/>
            <person name="Miller A.N."/>
            <person name="Grigoriev I.V."/>
            <person name="Debuchy R."/>
            <person name="Gladieux P."/>
            <person name="Thoren M.H."/>
            <person name="Johannesson H."/>
        </authorList>
    </citation>
    <scope>NUCLEOTIDE SEQUENCE</scope>
    <source>
        <strain evidence="9">PSN309</strain>
    </source>
</reference>
<dbReference type="InterPro" id="IPR001128">
    <property type="entry name" value="Cyt_P450"/>
</dbReference>
<dbReference type="PANTHER" id="PTHR24305:SF235">
    <property type="entry name" value="CYTOCHROME P450 MONOOXYGENASE APDB-RELATED"/>
    <property type="match status" value="1"/>
</dbReference>
<comment type="caution">
    <text evidence="9">The sequence shown here is derived from an EMBL/GenBank/DDBJ whole genome shotgun (WGS) entry which is preliminary data.</text>
</comment>
<dbReference type="InterPro" id="IPR017972">
    <property type="entry name" value="Cyt_P450_CS"/>
</dbReference>
<dbReference type="GO" id="GO:0016705">
    <property type="term" value="F:oxidoreductase activity, acting on paired donors, with incorporation or reduction of molecular oxygen"/>
    <property type="evidence" value="ECO:0007669"/>
    <property type="project" value="InterPro"/>
</dbReference>
<organism evidence="9 10">
    <name type="scientific">Podospora australis</name>
    <dbReference type="NCBI Taxonomy" id="1536484"/>
    <lineage>
        <taxon>Eukaryota</taxon>
        <taxon>Fungi</taxon>
        <taxon>Dikarya</taxon>
        <taxon>Ascomycota</taxon>
        <taxon>Pezizomycotina</taxon>
        <taxon>Sordariomycetes</taxon>
        <taxon>Sordariomycetidae</taxon>
        <taxon>Sordariales</taxon>
        <taxon>Podosporaceae</taxon>
        <taxon>Podospora</taxon>
    </lineage>
</organism>
<evidence type="ECO:0000256" key="4">
    <source>
        <dbReference type="ARBA" id="ARBA00023002"/>
    </source>
</evidence>
<evidence type="ECO:0000256" key="6">
    <source>
        <dbReference type="PIRSR" id="PIRSR602401-1"/>
    </source>
</evidence>
<keyword evidence="8" id="KW-0812">Transmembrane</keyword>
<dbReference type="InterPro" id="IPR036396">
    <property type="entry name" value="Cyt_P450_sf"/>
</dbReference>
<dbReference type="InterPro" id="IPR002401">
    <property type="entry name" value="Cyt_P450_E_grp-I"/>
</dbReference>
<dbReference type="GO" id="GO:0004497">
    <property type="term" value="F:monooxygenase activity"/>
    <property type="evidence" value="ECO:0007669"/>
    <property type="project" value="UniProtKB-KW"/>
</dbReference>
<keyword evidence="8" id="KW-1133">Transmembrane helix</keyword>
<gene>
    <name evidence="9" type="ORF">QBC35DRAFT_49710</name>
</gene>
<dbReference type="PRINTS" id="PR00385">
    <property type="entry name" value="P450"/>
</dbReference>
<dbReference type="GO" id="GO:0020037">
    <property type="term" value="F:heme binding"/>
    <property type="evidence" value="ECO:0007669"/>
    <property type="project" value="InterPro"/>
</dbReference>
<keyword evidence="5 6" id="KW-0408">Iron</keyword>
<sequence>MPVLALVSQGALSGVLLPTFLILSIASFVLFGLVELVWPGHLPESVKEQVSIIINKYLDWKYPILHKDGRTKLPSCPYVWPNGQGDIAKFLDGLENSSSWEKQNGAVYRIWSGMKPEVVLTQPRMLQPVFKDSDKHSKAPANNSGWYMGQLLGQCVGLISGQNWRALRAVTEVPFGHRAISLRVGDFQQHVASHFADLHRKGTMGQGRIHPAGDMKMLPFWVVAEIFYGRSLSAELKDELRHLAPVRERIFHEHVIQGGLPRFSMSQYLPTRANAELRAYKQAWKEFNQRAVAFACVSEPDAPIIQMQEAVASGDITEEQLLQTLDESLYANLDVTTGGLSWNLVFLAAHPEAQSRVRAEVLAASREGRLEGYLLDRTTYLSACVLESARLRPLAAFSVPQAAPTDREIDGYVIPAGTSFIVDAYALNIRNEAWAPDNEAFRPERFLASLGGRDHGDRDGDRGGIKTASELRYLFWRFGFGPRQCMGKHAADLIIRATLAYLVQNYELGLLSDDAWVRSRECWISHPDFQLRCVRRPDEVGS</sequence>
<dbReference type="Pfam" id="PF00067">
    <property type="entry name" value="p450"/>
    <property type="match status" value="1"/>
</dbReference>
<dbReference type="AlphaFoldDB" id="A0AAN7AER3"/>
<feature type="transmembrane region" description="Helical" evidence="8">
    <location>
        <begin position="15"/>
        <end position="38"/>
    </location>
</feature>
<dbReference type="Proteomes" id="UP001302126">
    <property type="component" value="Unassembled WGS sequence"/>
</dbReference>
<dbReference type="SUPFAM" id="SSF48264">
    <property type="entry name" value="Cytochrome P450"/>
    <property type="match status" value="1"/>
</dbReference>
<dbReference type="EMBL" id="MU864485">
    <property type="protein sequence ID" value="KAK4184508.1"/>
    <property type="molecule type" value="Genomic_DNA"/>
</dbReference>
<evidence type="ECO:0000256" key="7">
    <source>
        <dbReference type="RuleBase" id="RU000461"/>
    </source>
</evidence>
<keyword evidence="4 7" id="KW-0560">Oxidoreductase</keyword>
<dbReference type="InterPro" id="IPR050121">
    <property type="entry name" value="Cytochrome_P450_monoxygenase"/>
</dbReference>
<evidence type="ECO:0000256" key="3">
    <source>
        <dbReference type="ARBA" id="ARBA00022723"/>
    </source>
</evidence>
<dbReference type="PROSITE" id="PS00086">
    <property type="entry name" value="CYTOCHROME_P450"/>
    <property type="match status" value="1"/>
</dbReference>
<keyword evidence="2 6" id="KW-0349">Heme</keyword>
<keyword evidence="7" id="KW-0503">Monooxygenase</keyword>
<evidence type="ECO:0000313" key="10">
    <source>
        <dbReference type="Proteomes" id="UP001302126"/>
    </source>
</evidence>
<keyword evidence="10" id="KW-1185">Reference proteome</keyword>
<dbReference type="PRINTS" id="PR00463">
    <property type="entry name" value="EP450I"/>
</dbReference>
<proteinExistence type="inferred from homology"/>
<dbReference type="CDD" id="cd20615">
    <property type="entry name" value="CYP_GliC-like"/>
    <property type="match status" value="1"/>
</dbReference>
<accession>A0AAN7AER3</accession>
<feature type="binding site" description="axial binding residue" evidence="6">
    <location>
        <position position="485"/>
    </location>
    <ligand>
        <name>heme</name>
        <dbReference type="ChEBI" id="CHEBI:30413"/>
    </ligand>
    <ligandPart>
        <name>Fe</name>
        <dbReference type="ChEBI" id="CHEBI:18248"/>
    </ligandPart>
</feature>
<protein>
    <submittedName>
        <fullName evidence="9">Cytochrome P450</fullName>
    </submittedName>
</protein>
<comment type="cofactor">
    <cofactor evidence="1 6">
        <name>heme</name>
        <dbReference type="ChEBI" id="CHEBI:30413"/>
    </cofactor>
</comment>
<comment type="similarity">
    <text evidence="7">Belongs to the cytochrome P450 family.</text>
</comment>
<evidence type="ECO:0000313" key="9">
    <source>
        <dbReference type="EMBL" id="KAK4184508.1"/>
    </source>
</evidence>